<proteinExistence type="predicted"/>
<evidence type="ECO:0000313" key="4">
    <source>
        <dbReference type="EMBL" id="MFB5265756.1"/>
    </source>
</evidence>
<feature type="domain" description="N-acetyltransferase" evidence="3">
    <location>
        <begin position="152"/>
        <end position="290"/>
    </location>
</feature>
<reference evidence="4 5" key="1">
    <citation type="submission" date="2024-09" db="EMBL/GenBank/DDBJ databases">
        <title>Paenibacillus zeirhizospherea sp. nov., isolated from surface of the maize (Zea mays) roots in a horticulture field, Hungary.</title>
        <authorList>
            <person name="Marton D."/>
            <person name="Farkas M."/>
            <person name="Bedics A."/>
            <person name="Toth E."/>
            <person name="Tancsics A."/>
            <person name="Boka K."/>
            <person name="Maroti G."/>
            <person name="Kriszt B."/>
            <person name="Cserhati M."/>
        </authorList>
    </citation>
    <scope>NUCLEOTIDE SEQUENCE [LARGE SCALE GENOMIC DNA]</scope>
    <source>
        <strain evidence="4 5">KCTC 33519</strain>
    </source>
</reference>
<name>A0ABV5ANJ6_9BACL</name>
<protein>
    <submittedName>
        <fullName evidence="4">GNAT family N-acetyltransferase</fullName>
        <ecNumber evidence="4">2.3.1.-</ecNumber>
    </submittedName>
</protein>
<keyword evidence="5" id="KW-1185">Reference proteome</keyword>
<dbReference type="InterPro" id="IPR050832">
    <property type="entry name" value="Bact_Acetyltransf"/>
</dbReference>
<evidence type="ECO:0000259" key="3">
    <source>
        <dbReference type="PROSITE" id="PS51186"/>
    </source>
</evidence>
<dbReference type="Proteomes" id="UP001580346">
    <property type="component" value="Unassembled WGS sequence"/>
</dbReference>
<sequence>MNDYQIVKMMDFSAHQIERIRMLEQLCKHFDGSSLRVGIESLKADGGDHAFLCHHGDQLIGFVSWYTSDEIEANINGMVHPEYRRQGIFRKLLKSVVAELKARGIQKCRFRIPANSRPGITCIRPLGADLSSSEFTMNLSRLPTDEPHRTGLTVRQAEARDFEFMVQCSSQAFGDSETWTRSYFLHTNEPERVTYIALDGLTPIGMIRVNHIAANTAVIHDFCVLSSCQGKGYGREILASVVSMLLAKCNTHIRLSVVTENKRALNLYQSVGFEVSAEFHYYVAPVVNLG</sequence>
<dbReference type="Gene3D" id="3.40.630.30">
    <property type="match status" value="2"/>
</dbReference>
<dbReference type="PROSITE" id="PS51186">
    <property type="entry name" value="GNAT"/>
    <property type="match status" value="2"/>
</dbReference>
<organism evidence="4 5">
    <name type="scientific">Paenibacillus enshidis</name>
    <dbReference type="NCBI Taxonomy" id="1458439"/>
    <lineage>
        <taxon>Bacteria</taxon>
        <taxon>Bacillati</taxon>
        <taxon>Bacillota</taxon>
        <taxon>Bacilli</taxon>
        <taxon>Bacillales</taxon>
        <taxon>Paenibacillaceae</taxon>
        <taxon>Paenibacillus</taxon>
    </lineage>
</organism>
<dbReference type="RefSeq" id="WP_375353296.1">
    <property type="nucleotide sequence ID" value="NZ_JBHHMI010000002.1"/>
</dbReference>
<keyword evidence="1 4" id="KW-0808">Transferase</keyword>
<dbReference type="CDD" id="cd04301">
    <property type="entry name" value="NAT_SF"/>
    <property type="match status" value="2"/>
</dbReference>
<comment type="caution">
    <text evidence="4">The sequence shown here is derived from an EMBL/GenBank/DDBJ whole genome shotgun (WGS) entry which is preliminary data.</text>
</comment>
<evidence type="ECO:0000256" key="1">
    <source>
        <dbReference type="ARBA" id="ARBA00022679"/>
    </source>
</evidence>
<dbReference type="InterPro" id="IPR016181">
    <property type="entry name" value="Acyl_CoA_acyltransferase"/>
</dbReference>
<dbReference type="PANTHER" id="PTHR43877">
    <property type="entry name" value="AMINOALKYLPHOSPHONATE N-ACETYLTRANSFERASE-RELATED-RELATED"/>
    <property type="match status" value="1"/>
</dbReference>
<evidence type="ECO:0000313" key="5">
    <source>
        <dbReference type="Proteomes" id="UP001580346"/>
    </source>
</evidence>
<dbReference type="EMBL" id="JBHHMI010000002">
    <property type="protein sequence ID" value="MFB5265756.1"/>
    <property type="molecule type" value="Genomic_DNA"/>
</dbReference>
<feature type="domain" description="N-acetyltransferase" evidence="3">
    <location>
        <begin position="7"/>
        <end position="155"/>
    </location>
</feature>
<keyword evidence="2 4" id="KW-0012">Acyltransferase</keyword>
<dbReference type="GO" id="GO:0016746">
    <property type="term" value="F:acyltransferase activity"/>
    <property type="evidence" value="ECO:0007669"/>
    <property type="project" value="UniProtKB-KW"/>
</dbReference>
<dbReference type="SUPFAM" id="SSF55729">
    <property type="entry name" value="Acyl-CoA N-acyltransferases (Nat)"/>
    <property type="match status" value="2"/>
</dbReference>
<dbReference type="InterPro" id="IPR000182">
    <property type="entry name" value="GNAT_dom"/>
</dbReference>
<evidence type="ECO:0000256" key="2">
    <source>
        <dbReference type="ARBA" id="ARBA00023315"/>
    </source>
</evidence>
<dbReference type="Pfam" id="PF00583">
    <property type="entry name" value="Acetyltransf_1"/>
    <property type="match status" value="2"/>
</dbReference>
<accession>A0ABV5ANJ6</accession>
<gene>
    <name evidence="4" type="ORF">ACE41H_03010</name>
</gene>
<dbReference type="EC" id="2.3.1.-" evidence="4"/>
<dbReference type="PANTHER" id="PTHR43877:SF2">
    <property type="entry name" value="AMINOALKYLPHOSPHONATE N-ACETYLTRANSFERASE-RELATED"/>
    <property type="match status" value="1"/>
</dbReference>